<reference evidence="1" key="1">
    <citation type="submission" date="2012-11" db="EMBL/GenBank/DDBJ databases">
        <title>Dependencies among metagenomic species, viruses, plasmids and units of genetic variation.</title>
        <authorList>
            <person name="Nielsen H.B."/>
            <person name="Almeida M."/>
            <person name="Juncker A.S."/>
            <person name="Rasmussen S."/>
            <person name="Li J."/>
            <person name="Sunagawa S."/>
            <person name="Plichta D."/>
            <person name="Gautier L."/>
            <person name="Le Chatelier E."/>
            <person name="Peletier E."/>
            <person name="Bonde I."/>
            <person name="Nielsen T."/>
            <person name="Manichanh C."/>
            <person name="Arumugam M."/>
            <person name="Batto J."/>
            <person name="Santos M.B.Q.D."/>
            <person name="Blom N."/>
            <person name="Borruel N."/>
            <person name="Burgdorf K.S."/>
            <person name="Boumezbeur F."/>
            <person name="Casellas F."/>
            <person name="Dore J."/>
            <person name="Guarner F."/>
            <person name="Hansen T."/>
            <person name="Hildebrand F."/>
            <person name="Kaas R.S."/>
            <person name="Kennedy S."/>
            <person name="Kristiansen K."/>
            <person name="Kultima J.R."/>
            <person name="Leonard P."/>
            <person name="Levenez F."/>
            <person name="Lund O."/>
            <person name="Moumen B."/>
            <person name="Le Paslier D."/>
            <person name="Pons N."/>
            <person name="Pedersen O."/>
            <person name="Prifti E."/>
            <person name="Qin J."/>
            <person name="Raes J."/>
            <person name="Tap J."/>
            <person name="Tims S."/>
            <person name="Ussery D.W."/>
            <person name="Yamada T."/>
            <person name="MetaHit consortium"/>
            <person name="Renault P."/>
            <person name="Sicheritz-Ponten T."/>
            <person name="Bork P."/>
            <person name="Wang J."/>
            <person name="Brunak S."/>
            <person name="Ehrlich S.D."/>
        </authorList>
    </citation>
    <scope>NUCLEOTIDE SEQUENCE [LARGE SCALE GENOMIC DNA]</scope>
</reference>
<dbReference type="AlphaFoldDB" id="R7PTX3"/>
<dbReference type="EMBL" id="CBKP010000016">
    <property type="protein sequence ID" value="CDF28549.1"/>
    <property type="molecule type" value="Genomic_DNA"/>
</dbReference>
<comment type="caution">
    <text evidence="1">The sequence shown here is derived from an EMBL/GenBank/DDBJ whole genome shotgun (WGS) entry which is preliminary data.</text>
</comment>
<evidence type="ECO:0000313" key="1">
    <source>
        <dbReference type="EMBL" id="CDF28549.1"/>
    </source>
</evidence>
<accession>R7PTX3</accession>
<proteinExistence type="predicted"/>
<protein>
    <submittedName>
        <fullName evidence="1">Predicted transposase</fullName>
    </submittedName>
</protein>
<organism evidence="1">
    <name type="scientific">Methanobrevibacter smithii CAG:186</name>
    <dbReference type="NCBI Taxonomy" id="1263088"/>
    <lineage>
        <taxon>Archaea</taxon>
        <taxon>Methanobacteriati</taxon>
        <taxon>Methanobacteriota</taxon>
        <taxon>Methanomada group</taxon>
        <taxon>Methanobacteria</taxon>
        <taxon>Methanobacteriales</taxon>
        <taxon>Methanobacteriaceae</taxon>
        <taxon>Methanobrevibacter</taxon>
    </lineage>
</organism>
<name>R7PTX3_METSM</name>
<dbReference type="Proteomes" id="UP000018189">
    <property type="component" value="Unassembled WGS sequence"/>
</dbReference>
<gene>
    <name evidence="1" type="ORF">BN522_00432</name>
</gene>
<sequence length="163" mass="20009">MDKKYASIIAKLGFKHQLCIFHTKKSLNKQLKTFKDRNHISDEEYQECHKQLKMIKDLFDLNDYNEFKKEVHSLINSKDDFHPVIYKIIRKSIFPRYKSFIHHLKDKRIEKTSNKIENAFQKTMPKSRKRIFKTKRGVLKRIYRRDLIWNDNRKKDFENQQSF</sequence>